<evidence type="ECO:0000313" key="1">
    <source>
        <dbReference type="EMBL" id="TXL57567.1"/>
    </source>
</evidence>
<reference evidence="1 2" key="1">
    <citation type="submission" date="2019-06" db="EMBL/GenBank/DDBJ databases">
        <title>Cerasibacillus sp. nov., isolated from maize field.</title>
        <authorList>
            <person name="Lin S.-Y."/>
            <person name="Tsai C.-F."/>
            <person name="Young C.-C."/>
        </authorList>
    </citation>
    <scope>NUCLEOTIDE SEQUENCE [LARGE SCALE GENOMIC DNA]</scope>
    <source>
        <strain evidence="1 2">CC-CFT480</strain>
    </source>
</reference>
<comment type="caution">
    <text evidence="1">The sequence shown here is derived from an EMBL/GenBank/DDBJ whole genome shotgun (WGS) entry which is preliminary data.</text>
</comment>
<protein>
    <submittedName>
        <fullName evidence="1">Zinc-binding dehydrogenase</fullName>
    </submittedName>
</protein>
<name>A0A5C8ND67_9BACI</name>
<dbReference type="OrthoDB" id="9792162at2"/>
<sequence>MLPIVDQVFSFNQIQQAHEHMENNKNIGKIILKVD</sequence>
<dbReference type="Pfam" id="PF13602">
    <property type="entry name" value="ADH_zinc_N_2"/>
    <property type="match status" value="1"/>
</dbReference>
<dbReference type="Proteomes" id="UP000321574">
    <property type="component" value="Unassembled WGS sequence"/>
</dbReference>
<keyword evidence="2" id="KW-1185">Reference proteome</keyword>
<dbReference type="Gene3D" id="3.90.180.10">
    <property type="entry name" value="Medium-chain alcohol dehydrogenases, catalytic domain"/>
    <property type="match status" value="1"/>
</dbReference>
<dbReference type="AlphaFoldDB" id="A0A5C8ND67"/>
<accession>A0A5C8ND67</accession>
<dbReference type="RefSeq" id="WP_147670777.1">
    <property type="nucleotide sequence ID" value="NZ_VDUW01000018.1"/>
</dbReference>
<proteinExistence type="predicted"/>
<dbReference type="EMBL" id="VDUW01000018">
    <property type="protein sequence ID" value="TXL57567.1"/>
    <property type="molecule type" value="Genomic_DNA"/>
</dbReference>
<evidence type="ECO:0000313" key="2">
    <source>
        <dbReference type="Proteomes" id="UP000321574"/>
    </source>
</evidence>
<organism evidence="1 2">
    <name type="scientific">Cerasibacillus terrae</name>
    <dbReference type="NCBI Taxonomy" id="2498845"/>
    <lineage>
        <taxon>Bacteria</taxon>
        <taxon>Bacillati</taxon>
        <taxon>Bacillota</taxon>
        <taxon>Bacilli</taxon>
        <taxon>Bacillales</taxon>
        <taxon>Bacillaceae</taxon>
        <taxon>Cerasibacillus</taxon>
    </lineage>
</organism>
<gene>
    <name evidence="1" type="ORF">FHP05_15000</name>
</gene>